<sequence>MMKIVAIPVRAETPRLTINKAIPMIIGTGMVNKVGKNVSPISILAISVLIKAISLPFGNLDAVEEVCLMDFERICLVSKVLALAPTNLP</sequence>
<accession>A0A9P8TLQ4</accession>
<keyword evidence="2" id="KW-1185">Reference proteome</keyword>
<comment type="caution">
    <text evidence="1">The sequence shown here is derived from an EMBL/GenBank/DDBJ whole genome shotgun (WGS) entry which is preliminary data.</text>
</comment>
<evidence type="ECO:0000313" key="2">
    <source>
        <dbReference type="Proteomes" id="UP000774326"/>
    </source>
</evidence>
<reference evidence="1" key="1">
    <citation type="journal article" date="2021" name="Open Biol.">
        <title>Shared evolutionary footprints suggest mitochondrial oxidative damage underlies multiple complex I losses in fungi.</title>
        <authorList>
            <person name="Schikora-Tamarit M.A."/>
            <person name="Marcet-Houben M."/>
            <person name="Nosek J."/>
            <person name="Gabaldon T."/>
        </authorList>
    </citation>
    <scope>NUCLEOTIDE SEQUENCE</scope>
    <source>
        <strain evidence="1">CBS2887</strain>
    </source>
</reference>
<dbReference type="Proteomes" id="UP000774326">
    <property type="component" value="Unassembled WGS sequence"/>
</dbReference>
<protein>
    <submittedName>
        <fullName evidence="1">Uncharacterized protein</fullName>
    </submittedName>
</protein>
<dbReference type="AlphaFoldDB" id="A0A9P8TLQ4"/>
<reference evidence="1" key="2">
    <citation type="submission" date="2021-01" db="EMBL/GenBank/DDBJ databases">
        <authorList>
            <person name="Schikora-Tamarit M.A."/>
        </authorList>
    </citation>
    <scope>NUCLEOTIDE SEQUENCE</scope>
    <source>
        <strain evidence="1">CBS2887</strain>
    </source>
</reference>
<dbReference type="EMBL" id="JAEUBG010003112">
    <property type="protein sequence ID" value="KAH3683476.1"/>
    <property type="molecule type" value="Genomic_DNA"/>
</dbReference>
<proteinExistence type="predicted"/>
<gene>
    <name evidence="1" type="ORF">WICPIJ_005560</name>
</gene>
<evidence type="ECO:0000313" key="1">
    <source>
        <dbReference type="EMBL" id="KAH3683476.1"/>
    </source>
</evidence>
<name>A0A9P8TLQ4_WICPI</name>
<organism evidence="1 2">
    <name type="scientific">Wickerhamomyces pijperi</name>
    <name type="common">Yeast</name>
    <name type="synonym">Pichia pijperi</name>
    <dbReference type="NCBI Taxonomy" id="599730"/>
    <lineage>
        <taxon>Eukaryota</taxon>
        <taxon>Fungi</taxon>
        <taxon>Dikarya</taxon>
        <taxon>Ascomycota</taxon>
        <taxon>Saccharomycotina</taxon>
        <taxon>Saccharomycetes</taxon>
        <taxon>Phaffomycetales</taxon>
        <taxon>Wickerhamomycetaceae</taxon>
        <taxon>Wickerhamomyces</taxon>
    </lineage>
</organism>